<evidence type="ECO:0000313" key="12">
    <source>
        <dbReference type="EMBL" id="EKD24555.1"/>
    </source>
</evidence>
<dbReference type="AlphaFoldDB" id="K1X3C0"/>
<keyword evidence="4" id="KW-0808">Transferase</keyword>
<dbReference type="GO" id="GO:0008170">
    <property type="term" value="F:N-methyltransferase activity"/>
    <property type="evidence" value="ECO:0007669"/>
    <property type="project" value="InterPro"/>
</dbReference>
<dbReference type="InterPro" id="IPR051537">
    <property type="entry name" value="DNA_Adenine_Mtase"/>
</dbReference>
<accession>K1X3C0</accession>
<dbReference type="InterPro" id="IPR044946">
    <property type="entry name" value="Restrct_endonuc_typeI_TRD_sf"/>
</dbReference>
<keyword evidence="6" id="KW-0680">Restriction system</keyword>
<dbReference type="Gene3D" id="3.40.50.150">
    <property type="entry name" value="Vaccinia Virus protein VP39"/>
    <property type="match status" value="1"/>
</dbReference>
<feature type="coiled-coil region" evidence="9">
    <location>
        <begin position="553"/>
        <end position="594"/>
    </location>
</feature>
<gene>
    <name evidence="12" type="ORF">ACD_80C00209G0001</name>
</gene>
<dbReference type="SUPFAM" id="SSF116734">
    <property type="entry name" value="DNA methylase specificity domain"/>
    <property type="match status" value="2"/>
</dbReference>
<evidence type="ECO:0000256" key="1">
    <source>
        <dbReference type="ARBA" id="ARBA00010923"/>
    </source>
</evidence>
<proteinExistence type="inferred from homology"/>
<feature type="domain" description="DNA methylase adenine-specific" evidence="11">
    <location>
        <begin position="437"/>
        <end position="524"/>
    </location>
</feature>
<sequence>MAINLNTEANAVDKKIIAHLTTIWLSSDDFDTNFTIKWKDRPDVAIKNKEKKYCIIFENKKDFKDLHWAKGQWLNYLHQLKDEWLLADKILLVRTNMITFHADEFIFNKWNSSRQKDINIDMIWDINMDFIKKYTHPVKIEETKLLSTDKQELKKAFDGINNFLRWKWLGIDQRLHITMAMLFLKLIKENTDLLDSIVQSSEKKDLLAELENIKSNISEKNITNVFEAINKVYNKEFRFDLEQYKEKKVLTELFDIVDKVHLSNYDLDIKGEAFEYFINYGNTSSDMGEYFTPRHIVKFMVNLLDQAFEYNRERFFGKTYFDPTCGTGWFLIEIFKHIKNELKKTKNLNEKTEKILKENTVFGNELNLRSSEIAKMNMILTGDWHSNIDQWDFLSLKDEKKNTYDVTIWNPPFWQNKEREFVDGFLKDVKIWWYAIFLVPEWVLFKADKNFVEIRKILISKGKLLKVVSLPQGVFMPYSGVKTDIIFRKKEQQIEDYDIEFIDIKNDGYSLDANRREIKTSDLMEYFTDKQKLIVNGQVFTVNSSQIYDKTKLNELELEKARWENSIKEFTNKVNTLKKQVKAIQNTNEKSQKNQRIKEIDIEIKKQKEYSKKIDSTLKWFDLSLVVGRYKKWFSTQTTFDKIRLWDVAEYINWFPFKPADRADNWKKIIRIQNLTDWEKKFNFYDKNDIDKKYIIKDWDLLISRSATIWFYVWHWWDAYLNQHIFKVNINESKILKKYFYYLWTKVRQEILKNVHGNTMTHITKWDFENIEIPLPSIEYQQQIISEINEYQKIIDGNKLSLETYKPKIEIKNEWEIVKLANIVEFDPQKSEVKRFNPKTPISFVPMQIIQEHQKYFQPQEDKTIEEVYKWYTYFKDNDVLLAKITPCFENWKSAIAKNLKNAIWFWSTEYFVLRANEKVLPDWIYYFISNEEFIQGWKSFMSWSAGQQRVSKEYILSYKLPLPPLAEQEEIVTQLEEEQKLIDANKRLIEIFEWKIKAKIEQVWNWK</sequence>
<keyword evidence="3" id="KW-0489">Methyltransferase</keyword>
<dbReference type="GO" id="GO:0003677">
    <property type="term" value="F:DNA binding"/>
    <property type="evidence" value="ECO:0007669"/>
    <property type="project" value="UniProtKB-KW"/>
</dbReference>
<dbReference type="GO" id="GO:0032259">
    <property type="term" value="P:methylation"/>
    <property type="evidence" value="ECO:0007669"/>
    <property type="project" value="UniProtKB-KW"/>
</dbReference>
<dbReference type="CDD" id="cd17254">
    <property type="entry name" value="RMtype1_S_FclI-TRD1-CR1_like"/>
    <property type="match status" value="1"/>
</dbReference>
<comment type="catalytic activity">
    <reaction evidence="8">
        <text>a 2'-deoxyadenosine in DNA + S-adenosyl-L-methionine = an N(6)-methyl-2'-deoxyadenosine in DNA + S-adenosyl-L-homocysteine + H(+)</text>
        <dbReference type="Rhea" id="RHEA:15197"/>
        <dbReference type="Rhea" id="RHEA-COMP:12418"/>
        <dbReference type="Rhea" id="RHEA-COMP:12419"/>
        <dbReference type="ChEBI" id="CHEBI:15378"/>
        <dbReference type="ChEBI" id="CHEBI:57856"/>
        <dbReference type="ChEBI" id="CHEBI:59789"/>
        <dbReference type="ChEBI" id="CHEBI:90615"/>
        <dbReference type="ChEBI" id="CHEBI:90616"/>
        <dbReference type="EC" id="2.1.1.72"/>
    </reaction>
</comment>
<feature type="domain" description="DNA methylase adenine-specific" evidence="11">
    <location>
        <begin position="268"/>
        <end position="420"/>
    </location>
</feature>
<protein>
    <recommendedName>
        <fullName evidence="2">site-specific DNA-methyltransferase (adenine-specific)</fullName>
        <ecNumber evidence="2">2.1.1.72</ecNumber>
    </recommendedName>
</protein>
<dbReference type="PANTHER" id="PTHR42933">
    <property type="entry name" value="SLR6095 PROTEIN"/>
    <property type="match status" value="1"/>
</dbReference>
<dbReference type="GO" id="GO:0009307">
    <property type="term" value="P:DNA restriction-modification system"/>
    <property type="evidence" value="ECO:0007669"/>
    <property type="project" value="UniProtKB-KW"/>
</dbReference>
<keyword evidence="9" id="KW-0175">Coiled coil</keyword>
<dbReference type="CDD" id="cd17260">
    <property type="entry name" value="RMtype1_S_EcoEI-TRD1-CR1_like"/>
    <property type="match status" value="1"/>
</dbReference>
<dbReference type="GO" id="GO:0009007">
    <property type="term" value="F:site-specific DNA-methyltransferase (adenine-specific) activity"/>
    <property type="evidence" value="ECO:0007669"/>
    <property type="project" value="UniProtKB-EC"/>
</dbReference>
<dbReference type="InterPro" id="IPR003356">
    <property type="entry name" value="DNA_methylase_A-5"/>
</dbReference>
<dbReference type="EMBL" id="AMFJ01036216">
    <property type="protein sequence ID" value="EKD24555.1"/>
    <property type="molecule type" value="Genomic_DNA"/>
</dbReference>
<dbReference type="PANTHER" id="PTHR42933:SF3">
    <property type="entry name" value="TYPE I RESTRICTION ENZYME MJAVIII METHYLASE SUBUNIT"/>
    <property type="match status" value="1"/>
</dbReference>
<comment type="similarity">
    <text evidence="1">Belongs to the type-I restriction system S methylase family.</text>
</comment>
<dbReference type="PRINTS" id="PR00507">
    <property type="entry name" value="N12N6MTFRASE"/>
</dbReference>
<name>K1X3C0_9BACT</name>
<dbReference type="EC" id="2.1.1.72" evidence="2"/>
<evidence type="ECO:0000256" key="7">
    <source>
        <dbReference type="ARBA" id="ARBA00023125"/>
    </source>
</evidence>
<keyword evidence="5" id="KW-0949">S-adenosyl-L-methionine</keyword>
<evidence type="ECO:0000259" key="11">
    <source>
        <dbReference type="Pfam" id="PF02384"/>
    </source>
</evidence>
<dbReference type="InterPro" id="IPR000055">
    <property type="entry name" value="Restrct_endonuc_typeI_TRD"/>
</dbReference>
<dbReference type="Pfam" id="PF02384">
    <property type="entry name" value="N6_Mtase"/>
    <property type="match status" value="2"/>
</dbReference>
<evidence type="ECO:0000256" key="3">
    <source>
        <dbReference type="ARBA" id="ARBA00022603"/>
    </source>
</evidence>
<keyword evidence="7" id="KW-0238">DNA-binding</keyword>
<dbReference type="Gene3D" id="3.90.220.20">
    <property type="entry name" value="DNA methylase specificity domains"/>
    <property type="match status" value="2"/>
</dbReference>
<evidence type="ECO:0000256" key="4">
    <source>
        <dbReference type="ARBA" id="ARBA00022679"/>
    </source>
</evidence>
<comment type="caution">
    <text evidence="12">The sequence shown here is derived from an EMBL/GenBank/DDBJ whole genome shotgun (WGS) entry which is preliminary data.</text>
</comment>
<evidence type="ECO:0000259" key="10">
    <source>
        <dbReference type="Pfam" id="PF01420"/>
    </source>
</evidence>
<evidence type="ECO:0000256" key="5">
    <source>
        <dbReference type="ARBA" id="ARBA00022691"/>
    </source>
</evidence>
<evidence type="ECO:0000256" key="6">
    <source>
        <dbReference type="ARBA" id="ARBA00022747"/>
    </source>
</evidence>
<evidence type="ECO:0000256" key="9">
    <source>
        <dbReference type="SAM" id="Coils"/>
    </source>
</evidence>
<reference evidence="12" key="1">
    <citation type="journal article" date="2012" name="Science">
        <title>Fermentation, hydrogen, and sulfur metabolism in multiple uncultivated bacterial phyla.</title>
        <authorList>
            <person name="Wrighton K.C."/>
            <person name="Thomas B.C."/>
            <person name="Sharon I."/>
            <person name="Miller C.S."/>
            <person name="Castelle C.J."/>
            <person name="VerBerkmoes N.C."/>
            <person name="Wilkins M.J."/>
            <person name="Hettich R.L."/>
            <person name="Lipton M.S."/>
            <person name="Williams K.H."/>
            <person name="Long P.E."/>
            <person name="Banfield J.F."/>
        </authorList>
    </citation>
    <scope>NUCLEOTIDE SEQUENCE [LARGE SCALE GENOMIC DNA]</scope>
</reference>
<feature type="domain" description="Type I restriction modification DNA specificity" evidence="10">
    <location>
        <begin position="640"/>
        <end position="795"/>
    </location>
</feature>
<evidence type="ECO:0000256" key="2">
    <source>
        <dbReference type="ARBA" id="ARBA00011900"/>
    </source>
</evidence>
<dbReference type="InterPro" id="IPR029063">
    <property type="entry name" value="SAM-dependent_MTases_sf"/>
</dbReference>
<dbReference type="SUPFAM" id="SSF53335">
    <property type="entry name" value="S-adenosyl-L-methionine-dependent methyltransferases"/>
    <property type="match status" value="1"/>
</dbReference>
<evidence type="ECO:0000256" key="8">
    <source>
        <dbReference type="ARBA" id="ARBA00047942"/>
    </source>
</evidence>
<feature type="domain" description="Type I restriction modification DNA specificity" evidence="10">
    <location>
        <begin position="814"/>
        <end position="990"/>
    </location>
</feature>
<dbReference type="Pfam" id="PF01420">
    <property type="entry name" value="Methylase_S"/>
    <property type="match status" value="2"/>
</dbReference>
<organism evidence="12">
    <name type="scientific">uncultured bacterium</name>
    <name type="common">gcode 4</name>
    <dbReference type="NCBI Taxonomy" id="1234023"/>
    <lineage>
        <taxon>Bacteria</taxon>
        <taxon>environmental samples</taxon>
    </lineage>
</organism>